<name>A0A7C3GE06_9BACT</name>
<organism evidence="2">
    <name type="scientific">Thermosulfurimonas dismutans</name>
    <dbReference type="NCBI Taxonomy" id="999894"/>
    <lineage>
        <taxon>Bacteria</taxon>
        <taxon>Pseudomonadati</taxon>
        <taxon>Thermodesulfobacteriota</taxon>
        <taxon>Thermodesulfobacteria</taxon>
        <taxon>Thermodesulfobacteriales</taxon>
        <taxon>Thermodesulfobacteriaceae</taxon>
        <taxon>Thermosulfurimonas</taxon>
    </lineage>
</organism>
<dbReference type="InterPro" id="IPR035093">
    <property type="entry name" value="RelE/ParE_toxin_dom_sf"/>
</dbReference>
<evidence type="ECO:0000256" key="1">
    <source>
        <dbReference type="ARBA" id="ARBA00022649"/>
    </source>
</evidence>
<dbReference type="AlphaFoldDB" id="A0A7C3GE06"/>
<dbReference type="Gene3D" id="3.30.2310.20">
    <property type="entry name" value="RelE-like"/>
    <property type="match status" value="1"/>
</dbReference>
<proteinExistence type="predicted"/>
<keyword evidence="1" id="KW-1277">Toxin-antitoxin system</keyword>
<reference evidence="2" key="1">
    <citation type="journal article" date="2020" name="mSystems">
        <title>Genome- and Community-Level Interaction Insights into Carbon Utilization and Element Cycling Functions of Hydrothermarchaeota in Hydrothermal Sediment.</title>
        <authorList>
            <person name="Zhou Z."/>
            <person name="Liu Y."/>
            <person name="Xu W."/>
            <person name="Pan J."/>
            <person name="Luo Z.H."/>
            <person name="Li M."/>
        </authorList>
    </citation>
    <scope>NUCLEOTIDE SEQUENCE [LARGE SCALE GENOMIC DNA]</scope>
    <source>
        <strain evidence="2">HyVt-483</strain>
    </source>
</reference>
<dbReference type="Pfam" id="PF05016">
    <property type="entry name" value="ParE_toxin"/>
    <property type="match status" value="1"/>
</dbReference>
<dbReference type="SUPFAM" id="SSF143011">
    <property type="entry name" value="RelE-like"/>
    <property type="match status" value="1"/>
</dbReference>
<evidence type="ECO:0000313" key="2">
    <source>
        <dbReference type="EMBL" id="HFC97877.1"/>
    </source>
</evidence>
<dbReference type="InterPro" id="IPR007712">
    <property type="entry name" value="RelE/ParE_toxin"/>
</dbReference>
<protein>
    <submittedName>
        <fullName evidence="2">Type II toxin-antitoxin system RelE/ParE family toxin</fullName>
    </submittedName>
</protein>
<dbReference type="InterPro" id="IPR052747">
    <property type="entry name" value="TA_system_RelE_toxin"/>
</dbReference>
<dbReference type="Proteomes" id="UP000886043">
    <property type="component" value="Unassembled WGS sequence"/>
</dbReference>
<dbReference type="PANTHER" id="PTHR38813:SF1">
    <property type="entry name" value="TOXIN RELE1-RELATED"/>
    <property type="match status" value="1"/>
</dbReference>
<dbReference type="PANTHER" id="PTHR38813">
    <property type="match status" value="1"/>
</dbReference>
<dbReference type="EMBL" id="DRMH01000071">
    <property type="protein sequence ID" value="HFC97877.1"/>
    <property type="molecule type" value="Genomic_DNA"/>
</dbReference>
<sequence>MFRVVVHKRAASYIRRLPPEQKERVKKALKELVHDPFRPGVKAMVGEWRGYYRLRVGNLRVIFWVDQEARTIYVDYIGPRGDVYKS</sequence>
<gene>
    <name evidence="2" type="ORF">ENJ40_05405</name>
</gene>
<accession>A0A7C3GE06</accession>
<comment type="caution">
    <text evidence="2">The sequence shown here is derived from an EMBL/GenBank/DDBJ whole genome shotgun (WGS) entry which is preliminary data.</text>
</comment>